<dbReference type="AlphaFoldDB" id="A0AAW1JV66"/>
<gene>
    <name evidence="1" type="ORF">QE152_g27490</name>
</gene>
<evidence type="ECO:0000313" key="2">
    <source>
        <dbReference type="Proteomes" id="UP001458880"/>
    </source>
</evidence>
<keyword evidence="2" id="KW-1185">Reference proteome</keyword>
<proteinExistence type="predicted"/>
<protein>
    <submittedName>
        <fullName evidence="1">Uncharacterized protein</fullName>
    </submittedName>
</protein>
<dbReference type="EMBL" id="JASPKY010000338">
    <property type="protein sequence ID" value="KAK9708006.1"/>
    <property type="molecule type" value="Genomic_DNA"/>
</dbReference>
<accession>A0AAW1JV66</accession>
<comment type="caution">
    <text evidence="1">The sequence shown here is derived from an EMBL/GenBank/DDBJ whole genome shotgun (WGS) entry which is preliminary data.</text>
</comment>
<evidence type="ECO:0000313" key="1">
    <source>
        <dbReference type="EMBL" id="KAK9708006.1"/>
    </source>
</evidence>
<sequence>MQMVQSLQPGDNEQRIRFCEDMLMRLEGNDNQLNNLWMRDEAPPRTIQALKQRIRELEQYSSVCCMRSCETSRADYTTASISIEDI</sequence>
<dbReference type="Proteomes" id="UP001458880">
    <property type="component" value="Unassembled WGS sequence"/>
</dbReference>
<name>A0AAW1JV66_POPJA</name>
<reference evidence="1 2" key="1">
    <citation type="journal article" date="2024" name="BMC Genomics">
        <title>De novo assembly and annotation of Popillia japonica's genome with initial clues to its potential as an invasive pest.</title>
        <authorList>
            <person name="Cucini C."/>
            <person name="Boschi S."/>
            <person name="Funari R."/>
            <person name="Cardaioli E."/>
            <person name="Iannotti N."/>
            <person name="Marturano G."/>
            <person name="Paoli F."/>
            <person name="Bruttini M."/>
            <person name="Carapelli A."/>
            <person name="Frati F."/>
            <person name="Nardi F."/>
        </authorList>
    </citation>
    <scope>NUCLEOTIDE SEQUENCE [LARGE SCALE GENOMIC DNA]</scope>
    <source>
        <strain evidence="1">DMR45628</strain>
    </source>
</reference>
<organism evidence="1 2">
    <name type="scientific">Popillia japonica</name>
    <name type="common">Japanese beetle</name>
    <dbReference type="NCBI Taxonomy" id="7064"/>
    <lineage>
        <taxon>Eukaryota</taxon>
        <taxon>Metazoa</taxon>
        <taxon>Ecdysozoa</taxon>
        <taxon>Arthropoda</taxon>
        <taxon>Hexapoda</taxon>
        <taxon>Insecta</taxon>
        <taxon>Pterygota</taxon>
        <taxon>Neoptera</taxon>
        <taxon>Endopterygota</taxon>
        <taxon>Coleoptera</taxon>
        <taxon>Polyphaga</taxon>
        <taxon>Scarabaeiformia</taxon>
        <taxon>Scarabaeidae</taxon>
        <taxon>Rutelinae</taxon>
        <taxon>Popillia</taxon>
    </lineage>
</organism>